<name>A0A076YLT1_9CAUD</name>
<organism evidence="1 2">
    <name type="scientific">Mycobacterium phage Swirley</name>
    <dbReference type="NCBI Taxonomy" id="1527534"/>
    <lineage>
        <taxon>Viruses</taxon>
        <taxon>Duplodnaviria</taxon>
        <taxon>Heunggongvirae</taxon>
        <taxon>Uroviricota</taxon>
        <taxon>Caudoviricetes</taxon>
        <taxon>Benedictvirus</taxon>
        <taxon>Benedictvirus swirley</taxon>
    </lineage>
</organism>
<evidence type="ECO:0000313" key="1">
    <source>
        <dbReference type="EMBL" id="AIK68900.1"/>
    </source>
</evidence>
<protein>
    <recommendedName>
        <fullName evidence="3">Lipoprotein</fullName>
    </recommendedName>
</protein>
<accession>A0A076YLT1</accession>
<proteinExistence type="predicted"/>
<dbReference type="Proteomes" id="UP000204370">
    <property type="component" value="Segment"/>
</dbReference>
<dbReference type="RefSeq" id="YP_009208920.1">
    <property type="nucleotide sequence ID" value="NC_028912.1"/>
</dbReference>
<reference evidence="1 2" key="1">
    <citation type="submission" date="2014-06" db="EMBL/GenBank/DDBJ databases">
        <authorList>
            <person name="Delgado B.M."/>
            <person name="Feathers C.T."/>
            <person name="Feeney M.S."/>
            <person name="Feuer K.L."/>
            <person name="Florin D.T."/>
            <person name="Gordon M.B."/>
            <person name="Gorman S.E."/>
            <person name="Grajales M."/>
            <person name="Heckman E.L."/>
            <person name="Juarez M.C."/>
            <person name="Kenna M.A."/>
            <person name="Mageeney C.M."/>
            <person name="Marzillier J.Y."/>
            <person name="Miller B.D."/>
            <person name="Schlegel J.L."/>
            <person name="So C.Y."/>
            <person name="Sternberg R.A."/>
            <person name="Ware V.C."/>
            <person name="Anders K.R."/>
            <person name="Braun M.A."/>
            <person name="Delesalle V.A."/>
            <person name="Hughes L.E."/>
            <person name="Bradley K.W."/>
            <person name="Barker L.P."/>
            <person name="Asai D.J."/>
            <person name="Bowman C.A."/>
            <person name="Russell D.A."/>
            <person name="Pope W.H."/>
            <person name="Jacobs-Sera D."/>
            <person name="Hendrix R.W."/>
            <person name="Hatfull G.F."/>
        </authorList>
    </citation>
    <scope>NUCLEOTIDE SEQUENCE [LARGE SCALE GENOMIC DNA]</scope>
</reference>
<evidence type="ECO:0008006" key="3">
    <source>
        <dbReference type="Google" id="ProtNLM"/>
    </source>
</evidence>
<dbReference type="EMBL" id="KM101118">
    <property type="protein sequence ID" value="AIK68900.1"/>
    <property type="molecule type" value="Genomic_DNA"/>
</dbReference>
<gene>
    <name evidence="1" type="ORF">PBI_SWIRLEY_35</name>
</gene>
<keyword evidence="2" id="KW-1185">Reference proteome</keyword>
<dbReference type="PROSITE" id="PS51257">
    <property type="entry name" value="PROKAR_LIPOPROTEIN"/>
    <property type="match status" value="1"/>
</dbReference>
<sequence length="53" mass="5207">MKKLIAAIVAAIAIAFGVSGCEGGGSSSPSDDGPNGVIFMPMPGNPVGLPIFF</sequence>
<dbReference type="GeneID" id="26635325"/>
<dbReference type="KEGG" id="vg:26635325"/>
<evidence type="ECO:0000313" key="2">
    <source>
        <dbReference type="Proteomes" id="UP000204370"/>
    </source>
</evidence>